<feature type="signal peptide" evidence="1">
    <location>
        <begin position="1"/>
        <end position="22"/>
    </location>
</feature>
<sequence>MKRWHLLFFTVLLAFLVVVCQAAEAQKIRKSGKKLLGDGSDVAAQTGANSQSQVELVTIPLDPALPTFYLTVEEPFIMAAQDITSGGRVTPGAPEQSYFISDWLVATRTHSPQSISPSAEPSEKLGYGAAAQLTSVLTRVGNVAVIDFATYQADPSRYPDIYIVRGTITEFTETDGLGEESKGFDTKIPGLLVNTIGNIAGESGLAQAGGLLAKINAGKKTKITTRTGVVGLDVQIVQTSSGQIIWSGPCQGTFTTQSATQMKHGLGFNKSQAEYQASALNQASRAALNQAAIDIHGALKRQISKQVAVLPTPAVPIAPVE</sequence>
<name>A0A2H0RFZ4_9BACT</name>
<evidence type="ECO:0000256" key="1">
    <source>
        <dbReference type="SAM" id="SignalP"/>
    </source>
</evidence>
<dbReference type="Gene3D" id="3.40.50.10610">
    <property type="entry name" value="ABC-type transport auxiliary lipoprotein component"/>
    <property type="match status" value="1"/>
</dbReference>
<dbReference type="AlphaFoldDB" id="A0A2H0RFZ4"/>
<reference evidence="2 3" key="1">
    <citation type="submission" date="2017-09" db="EMBL/GenBank/DDBJ databases">
        <title>Depth-based differentiation of microbial function through sediment-hosted aquifers and enrichment of novel symbionts in the deep terrestrial subsurface.</title>
        <authorList>
            <person name="Probst A.J."/>
            <person name="Ladd B."/>
            <person name="Jarett J.K."/>
            <person name="Geller-Mcgrath D.E."/>
            <person name="Sieber C.M."/>
            <person name="Emerson J.B."/>
            <person name="Anantharaman K."/>
            <person name="Thomas B.C."/>
            <person name="Malmstrom R."/>
            <person name="Stieglmeier M."/>
            <person name="Klingl A."/>
            <person name="Woyke T."/>
            <person name="Ryan C.M."/>
            <person name="Banfield J.F."/>
        </authorList>
    </citation>
    <scope>NUCLEOTIDE SEQUENCE [LARGE SCALE GENOMIC DNA]</scope>
    <source>
        <strain evidence="2">CG10_big_fil_rev_8_21_14_0_10_50_13</strain>
    </source>
</reference>
<gene>
    <name evidence="2" type="ORF">COV09_01910</name>
</gene>
<protein>
    <recommendedName>
        <fullName evidence="4">Curli production assembly/transport component CsgG</fullName>
    </recommendedName>
</protein>
<evidence type="ECO:0000313" key="3">
    <source>
        <dbReference type="Proteomes" id="UP000230906"/>
    </source>
</evidence>
<organism evidence="2 3">
    <name type="scientific">Candidatus Vogelbacteria bacterium CG10_big_fil_rev_8_21_14_0_10_50_13</name>
    <dbReference type="NCBI Taxonomy" id="1975044"/>
    <lineage>
        <taxon>Bacteria</taxon>
        <taxon>Candidatus Vogeliibacteriota</taxon>
    </lineage>
</organism>
<comment type="caution">
    <text evidence="2">The sequence shown here is derived from an EMBL/GenBank/DDBJ whole genome shotgun (WGS) entry which is preliminary data.</text>
</comment>
<dbReference type="EMBL" id="PCYJ01000029">
    <property type="protein sequence ID" value="PIR45350.1"/>
    <property type="molecule type" value="Genomic_DNA"/>
</dbReference>
<proteinExistence type="predicted"/>
<evidence type="ECO:0000313" key="2">
    <source>
        <dbReference type="EMBL" id="PIR45350.1"/>
    </source>
</evidence>
<keyword evidence="1" id="KW-0732">Signal</keyword>
<evidence type="ECO:0008006" key="4">
    <source>
        <dbReference type="Google" id="ProtNLM"/>
    </source>
</evidence>
<accession>A0A2H0RFZ4</accession>
<dbReference type="Proteomes" id="UP000230906">
    <property type="component" value="Unassembled WGS sequence"/>
</dbReference>
<feature type="chain" id="PRO_5013957286" description="Curli production assembly/transport component CsgG" evidence="1">
    <location>
        <begin position="23"/>
        <end position="321"/>
    </location>
</feature>